<dbReference type="InterPro" id="IPR000571">
    <property type="entry name" value="Znf_CCCH"/>
</dbReference>
<reference evidence="7" key="2">
    <citation type="submission" date="2024-04" db="EMBL/GenBank/DDBJ databases">
        <authorList>
            <person name="Chen Y."/>
            <person name="Shah S."/>
            <person name="Dougan E. K."/>
            <person name="Thang M."/>
            <person name="Chan C."/>
        </authorList>
    </citation>
    <scope>NUCLEOTIDE SEQUENCE [LARGE SCALE GENOMIC DNA]</scope>
</reference>
<feature type="zinc finger region" description="C3H1-type" evidence="4">
    <location>
        <begin position="818"/>
        <end position="843"/>
    </location>
</feature>
<keyword evidence="3 4" id="KW-0862">Zinc</keyword>
<dbReference type="PROSITE" id="PS50103">
    <property type="entry name" value="ZF_C3H1"/>
    <property type="match status" value="1"/>
</dbReference>
<dbReference type="Pfam" id="PF13086">
    <property type="entry name" value="AAA_11"/>
    <property type="match status" value="2"/>
</dbReference>
<dbReference type="InterPro" id="IPR027417">
    <property type="entry name" value="P-loop_NTPase"/>
</dbReference>
<evidence type="ECO:0000256" key="1">
    <source>
        <dbReference type="ARBA" id="ARBA00022723"/>
    </source>
</evidence>
<evidence type="ECO:0000256" key="2">
    <source>
        <dbReference type="ARBA" id="ARBA00022771"/>
    </source>
</evidence>
<evidence type="ECO:0000313" key="8">
    <source>
        <dbReference type="EMBL" id="CAL4769093.1"/>
    </source>
</evidence>
<dbReference type="CDD" id="cd18808">
    <property type="entry name" value="SF1_C_Upf1"/>
    <property type="match status" value="1"/>
</dbReference>
<organism evidence="6">
    <name type="scientific">Cladocopium goreaui</name>
    <dbReference type="NCBI Taxonomy" id="2562237"/>
    <lineage>
        <taxon>Eukaryota</taxon>
        <taxon>Sar</taxon>
        <taxon>Alveolata</taxon>
        <taxon>Dinophyceae</taxon>
        <taxon>Suessiales</taxon>
        <taxon>Symbiodiniaceae</taxon>
        <taxon>Cladocopium</taxon>
    </lineage>
</organism>
<dbReference type="InterPro" id="IPR041679">
    <property type="entry name" value="DNA2/NAM7-like_C"/>
</dbReference>
<dbReference type="EMBL" id="CAMXCT030000661">
    <property type="protein sequence ID" value="CAL4769093.1"/>
    <property type="molecule type" value="Genomic_DNA"/>
</dbReference>
<dbReference type="Pfam" id="PF18044">
    <property type="entry name" value="zf-CCCH_4"/>
    <property type="match status" value="1"/>
</dbReference>
<dbReference type="GO" id="GO:0008270">
    <property type="term" value="F:zinc ion binding"/>
    <property type="evidence" value="ECO:0007669"/>
    <property type="project" value="UniProtKB-KW"/>
</dbReference>
<keyword evidence="1 4" id="KW-0479">Metal-binding</keyword>
<feature type="non-terminal residue" evidence="6">
    <location>
        <position position="1"/>
    </location>
</feature>
<evidence type="ECO:0000313" key="7">
    <source>
        <dbReference type="EMBL" id="CAL1135156.1"/>
    </source>
</evidence>
<dbReference type="GO" id="GO:0004386">
    <property type="term" value="F:helicase activity"/>
    <property type="evidence" value="ECO:0007669"/>
    <property type="project" value="InterPro"/>
</dbReference>
<proteinExistence type="predicted"/>
<evidence type="ECO:0000256" key="4">
    <source>
        <dbReference type="PROSITE-ProRule" id="PRU00723"/>
    </source>
</evidence>
<evidence type="ECO:0000259" key="5">
    <source>
        <dbReference type="PROSITE" id="PS50103"/>
    </source>
</evidence>
<evidence type="ECO:0000313" key="9">
    <source>
        <dbReference type="Proteomes" id="UP001152797"/>
    </source>
</evidence>
<dbReference type="Proteomes" id="UP001152797">
    <property type="component" value="Unassembled WGS sequence"/>
</dbReference>
<keyword evidence="2 4" id="KW-0863">Zinc-finger</keyword>
<dbReference type="InterPro" id="IPR041367">
    <property type="entry name" value="Znf-CCCH_4"/>
</dbReference>
<dbReference type="SUPFAM" id="SSF52540">
    <property type="entry name" value="P-loop containing nucleoside triphosphate hydrolases"/>
    <property type="match status" value="1"/>
</dbReference>
<keyword evidence="9" id="KW-1185">Reference proteome</keyword>
<evidence type="ECO:0000313" key="6">
    <source>
        <dbReference type="EMBL" id="CAI3981781.1"/>
    </source>
</evidence>
<comment type="caution">
    <text evidence="6">The sequence shown here is derived from an EMBL/GenBank/DDBJ whole genome shotgun (WGS) entry which is preliminary data.</text>
</comment>
<dbReference type="Pfam" id="PF13087">
    <property type="entry name" value="AAA_12"/>
    <property type="match status" value="1"/>
</dbReference>
<name>A0A9P1BYF4_9DINO</name>
<dbReference type="EMBL" id="CAMXCT010000661">
    <property type="protein sequence ID" value="CAI3981781.1"/>
    <property type="molecule type" value="Genomic_DNA"/>
</dbReference>
<dbReference type="EMBL" id="CAMXCT020000661">
    <property type="protein sequence ID" value="CAL1135156.1"/>
    <property type="molecule type" value="Genomic_DNA"/>
</dbReference>
<gene>
    <name evidence="6" type="ORF">C1SCF055_LOCUS9541</name>
</gene>
<dbReference type="OrthoDB" id="6513042at2759"/>
<dbReference type="AlphaFoldDB" id="A0A9P1BYF4"/>
<reference evidence="6" key="1">
    <citation type="submission" date="2022-10" db="EMBL/GenBank/DDBJ databases">
        <authorList>
            <person name="Chen Y."/>
            <person name="Dougan E. K."/>
            <person name="Chan C."/>
            <person name="Rhodes N."/>
            <person name="Thang M."/>
        </authorList>
    </citation>
    <scope>NUCLEOTIDE SEQUENCE</scope>
</reference>
<dbReference type="InterPro" id="IPR045055">
    <property type="entry name" value="DNA2/NAM7-like"/>
</dbReference>
<dbReference type="PANTHER" id="PTHR10887:SF495">
    <property type="entry name" value="HELICASE SENATAXIN ISOFORM X1-RELATED"/>
    <property type="match status" value="1"/>
</dbReference>
<dbReference type="Gene3D" id="3.40.50.300">
    <property type="entry name" value="P-loop containing nucleotide triphosphate hydrolases"/>
    <property type="match status" value="2"/>
</dbReference>
<dbReference type="InterPro" id="IPR047187">
    <property type="entry name" value="SF1_C_Upf1"/>
</dbReference>
<accession>A0A9P1BYF4</accession>
<sequence length="843" mass="95237">RHCLDTLHRARVRNEVMFFDDEGHESTRNGGLRRKFLEAFAGDPNRYPFQPVEDTYRRREDYYVTMQANVLAEAVCGFHSGAGNVLLHCRAVYDALSAYRPVDATGRRPQVEAELQLKDNIVELNGSLFWVTKCEEESGETAVKLKGFSLEGRSLETALQRHGVAEGRLKVRLFAGDYLVRYQCAASLQISAPKNLSLERMVLNPTRQDPGTYAMCRPLQPRLMPFNEDQERAVKSLSSRVELIHGPPGTGKSTTIFHVLSARMPAGAASVVTCVTNQAIDAVSEKLAITHEATNGMRILVLGNPSRVGKTAGRYTLANLCLRDSLVVSMKWALNLLQKVLKSVEALQQARQQRLWKAHRRSRLSLSYIENLPSVRRYKLDLQHDAMYGRRQPANFDPLQFYLDRLNSTKEKMARVVVRSKAMRVPSRQPPRLPWYGLWRRLWDVENFCQRLRRCVQRAQQALHVARDTAERRVVRQTRVFLCTIPSSYQVRKLQEDFPDDFPNRLAMSILDEAAATAETYVPLVISIGVENLVMLGDHKQLNPLVLATGGDREIKDKNVDRSFMERAMACQCPLHPLRIQYRMPEVLCQLVSQLFYGGQLRSDLSCQIGGLRLSGSALRWLQIHEMETEVGTSKINCAEVKHIVAALQSDSNFQNPREHVMIICLYKPQAALLEDTLRKFLAYRLDSGSIKVVTVDASQGSEAPHIILSTVRSNDSGSIGFASNPRRLCVGLSRAQKSLTVFGNATTFEQNRPHWQQVVDYFRRQRVLQRSALPIPAEVQDFVRTRAAEMVAARAPRDDRREVGGVRMGKGKGKGGGSSTIRCRYWVLGSCRYGLSCTFAHN</sequence>
<protein>
    <submittedName>
        <fullName evidence="8">Regulator of nonsense transcripts 1</fullName>
    </submittedName>
</protein>
<dbReference type="InterPro" id="IPR041677">
    <property type="entry name" value="DNA2/NAM7_AAA_11"/>
</dbReference>
<dbReference type="PANTHER" id="PTHR10887">
    <property type="entry name" value="DNA2/NAM7 HELICASE FAMILY"/>
    <property type="match status" value="1"/>
</dbReference>
<evidence type="ECO:0000256" key="3">
    <source>
        <dbReference type="ARBA" id="ARBA00022833"/>
    </source>
</evidence>
<feature type="domain" description="C3H1-type" evidence="5">
    <location>
        <begin position="818"/>
        <end position="843"/>
    </location>
</feature>